<keyword evidence="2" id="KW-1185">Reference proteome</keyword>
<organism evidence="1 2">
    <name type="scientific">Plutella xylostella</name>
    <name type="common">Diamondback moth</name>
    <name type="synonym">Plutella maculipennis</name>
    <dbReference type="NCBI Taxonomy" id="51655"/>
    <lineage>
        <taxon>Eukaryota</taxon>
        <taxon>Metazoa</taxon>
        <taxon>Ecdysozoa</taxon>
        <taxon>Arthropoda</taxon>
        <taxon>Hexapoda</taxon>
        <taxon>Insecta</taxon>
        <taxon>Pterygota</taxon>
        <taxon>Neoptera</taxon>
        <taxon>Endopterygota</taxon>
        <taxon>Lepidoptera</taxon>
        <taxon>Glossata</taxon>
        <taxon>Ditrysia</taxon>
        <taxon>Yponomeutoidea</taxon>
        <taxon>Plutellidae</taxon>
        <taxon>Plutella</taxon>
    </lineage>
</organism>
<gene>
    <name evidence="1" type="ORF">JYU34_001065</name>
</gene>
<protein>
    <submittedName>
        <fullName evidence="1">Uncharacterized protein</fullName>
    </submittedName>
</protein>
<accession>A0ABQ7R5W6</accession>
<proteinExistence type="predicted"/>
<evidence type="ECO:0000313" key="1">
    <source>
        <dbReference type="EMBL" id="KAG7312697.1"/>
    </source>
</evidence>
<sequence length="352" mass="39545">MNKDIRKKQTQKFICSICLNNRADDNKTCRSCPICERNLEIAHVVNSPSESRKDGTDKYKQNFKTKESTVQTSLTDINQGLTLLHEVLNVFQCRKKTVTDGKETDVTHTSTRKSVCVCTECRAANTKLAVTKVLQHSISAPDSDCSKGKFTIISSSQPNKSIENSINISKQKSSSIPQMKLEELKNAMKEKTKSKDAIEEVNRMFATVKKAAGDDTITNRPLIRHGPRVLPVVKPIHQFFSREDPCSEDNLSELADKKLISKVNQCSQVSNLNMCSGDSVKNSDKCCQHCKTCEKNKRSVYMLCCNYKNHVCEMKRDVPICECCLRKIEPKCCDDSVVDGICRSDYNSSTGF</sequence>
<evidence type="ECO:0000313" key="2">
    <source>
        <dbReference type="Proteomes" id="UP000823941"/>
    </source>
</evidence>
<name>A0ABQ7R5W6_PLUXY</name>
<dbReference type="EMBL" id="JAHIBW010000002">
    <property type="protein sequence ID" value="KAG7312697.1"/>
    <property type="molecule type" value="Genomic_DNA"/>
</dbReference>
<comment type="caution">
    <text evidence="1">The sequence shown here is derived from an EMBL/GenBank/DDBJ whole genome shotgun (WGS) entry which is preliminary data.</text>
</comment>
<reference evidence="1 2" key="1">
    <citation type="submission" date="2021-06" db="EMBL/GenBank/DDBJ databases">
        <title>A haploid diamondback moth (Plutella xylostella L.) genome assembly resolves 31 chromosomes and identifies a diamide resistance mutation.</title>
        <authorList>
            <person name="Ward C.M."/>
            <person name="Perry K.D."/>
            <person name="Baker G."/>
            <person name="Powis K."/>
            <person name="Heckel D.G."/>
            <person name="Baxter S.W."/>
        </authorList>
    </citation>
    <scope>NUCLEOTIDE SEQUENCE [LARGE SCALE GENOMIC DNA]</scope>
    <source>
        <strain evidence="1 2">LV</strain>
        <tissue evidence="1">Single pupa</tissue>
    </source>
</reference>
<dbReference type="Proteomes" id="UP000823941">
    <property type="component" value="Chromosome 2"/>
</dbReference>